<dbReference type="Proteomes" id="UP001500320">
    <property type="component" value="Unassembled WGS sequence"/>
</dbReference>
<keyword evidence="3" id="KW-1185">Reference proteome</keyword>
<feature type="region of interest" description="Disordered" evidence="1">
    <location>
        <begin position="126"/>
        <end position="180"/>
    </location>
</feature>
<accession>A0ABP6NDU6</accession>
<evidence type="ECO:0000313" key="2">
    <source>
        <dbReference type="EMBL" id="GAA3144559.1"/>
    </source>
</evidence>
<name>A0ABP6NDU6_9ACTN</name>
<reference evidence="3" key="1">
    <citation type="journal article" date="2019" name="Int. J. Syst. Evol. Microbiol.">
        <title>The Global Catalogue of Microorganisms (GCM) 10K type strain sequencing project: providing services to taxonomists for standard genome sequencing and annotation.</title>
        <authorList>
            <consortium name="The Broad Institute Genomics Platform"/>
            <consortium name="The Broad Institute Genome Sequencing Center for Infectious Disease"/>
            <person name="Wu L."/>
            <person name="Ma J."/>
        </authorList>
    </citation>
    <scope>NUCLEOTIDE SEQUENCE [LARGE SCALE GENOMIC DNA]</scope>
    <source>
        <strain evidence="3">JCM 9373</strain>
    </source>
</reference>
<proteinExistence type="predicted"/>
<protein>
    <submittedName>
        <fullName evidence="2">Uncharacterized protein</fullName>
    </submittedName>
</protein>
<evidence type="ECO:0000313" key="3">
    <source>
        <dbReference type="Proteomes" id="UP001500320"/>
    </source>
</evidence>
<gene>
    <name evidence="2" type="ORF">GCM10010466_39580</name>
</gene>
<dbReference type="EMBL" id="BAAAUT010000031">
    <property type="protein sequence ID" value="GAA3144559.1"/>
    <property type="molecule type" value="Genomic_DNA"/>
</dbReference>
<evidence type="ECO:0000256" key="1">
    <source>
        <dbReference type="SAM" id="MobiDB-lite"/>
    </source>
</evidence>
<organism evidence="2 3">
    <name type="scientific">Planomonospora alba</name>
    <dbReference type="NCBI Taxonomy" id="161354"/>
    <lineage>
        <taxon>Bacteria</taxon>
        <taxon>Bacillati</taxon>
        <taxon>Actinomycetota</taxon>
        <taxon>Actinomycetes</taxon>
        <taxon>Streptosporangiales</taxon>
        <taxon>Streptosporangiaceae</taxon>
        <taxon>Planomonospora</taxon>
    </lineage>
</organism>
<comment type="caution">
    <text evidence="2">The sequence shown here is derived from an EMBL/GenBank/DDBJ whole genome shotgun (WGS) entry which is preliminary data.</text>
</comment>
<sequence>MIPSCPARRSWRAGRPFNPRKEDPVIRPIYVASSPLTPEDIRYYVNDHEAVLEIGDLRIVVPAKDMTGLQAAAAIADRLVDVAHAFRVQVGQQGGRLAEEIRARENAAARCTCGMPHLTGHRHRTDGPCYAEEAPQTPVLTGQPPAEQPPTPEGEVDTSFWAKPLVPTPAPARPEQVTQS</sequence>